<accession>A0ABW0U181</accession>
<dbReference type="EMBL" id="JBHSNP010000027">
    <property type="protein sequence ID" value="MFC5604368.1"/>
    <property type="molecule type" value="Genomic_DNA"/>
</dbReference>
<keyword evidence="1" id="KW-0812">Transmembrane</keyword>
<feature type="transmembrane region" description="Helical" evidence="1">
    <location>
        <begin position="33"/>
        <end position="58"/>
    </location>
</feature>
<comment type="caution">
    <text evidence="2">The sequence shown here is derived from an EMBL/GenBank/DDBJ whole genome shotgun (WGS) entry which is preliminary data.</text>
</comment>
<dbReference type="Pfam" id="PF13455">
    <property type="entry name" value="MUG113"/>
    <property type="match status" value="1"/>
</dbReference>
<name>A0ABW0U181_9BACL</name>
<protein>
    <submittedName>
        <fullName evidence="2">GIY-YIG nuclease family protein</fullName>
    </submittedName>
</protein>
<keyword evidence="1" id="KW-1133">Transmembrane helix</keyword>
<keyword evidence="1" id="KW-0472">Membrane</keyword>
<sequence>MVLFILISFIVYKIIQAILLGVWNWLLEFLSNIITWISPYFLPISFCIVLIFILFLCLQYLTTPARKSTQTNSIPIMNSPSVIDQEAANFNRWYQLQQDRTLVLTKDMIEKMNEMLKSSRHRKEIYPSYQQILQKNGLGYVYFIKTPDGTTKIGSTGRDPFKRAMEVFGGVNTSYDVRVIHLIRTNSPKMTESSFHKYFSNKKFINKYNPDEESEFFHLKEEDWVWIKGQQYPESIRKTISY</sequence>
<evidence type="ECO:0000256" key="1">
    <source>
        <dbReference type="SAM" id="Phobius"/>
    </source>
</evidence>
<reference evidence="3" key="1">
    <citation type="journal article" date="2019" name="Int. J. Syst. Evol. Microbiol.">
        <title>The Global Catalogue of Microorganisms (GCM) 10K type strain sequencing project: providing services to taxonomists for standard genome sequencing and annotation.</title>
        <authorList>
            <consortium name="The Broad Institute Genomics Platform"/>
            <consortium name="The Broad Institute Genome Sequencing Center for Infectious Disease"/>
            <person name="Wu L."/>
            <person name="Ma J."/>
        </authorList>
    </citation>
    <scope>NUCLEOTIDE SEQUENCE [LARGE SCALE GENOMIC DNA]</scope>
    <source>
        <strain evidence="3">KACC 11299</strain>
    </source>
</reference>
<evidence type="ECO:0000313" key="3">
    <source>
        <dbReference type="Proteomes" id="UP001596071"/>
    </source>
</evidence>
<organism evidence="2 3">
    <name type="scientific">Sporosarcina koreensis</name>
    <dbReference type="NCBI Taxonomy" id="334735"/>
    <lineage>
        <taxon>Bacteria</taxon>
        <taxon>Bacillati</taxon>
        <taxon>Bacillota</taxon>
        <taxon>Bacilli</taxon>
        <taxon>Bacillales</taxon>
        <taxon>Caryophanaceae</taxon>
        <taxon>Sporosarcina</taxon>
    </lineage>
</organism>
<proteinExistence type="predicted"/>
<evidence type="ECO:0000313" key="2">
    <source>
        <dbReference type="EMBL" id="MFC5604368.1"/>
    </source>
</evidence>
<dbReference type="RefSeq" id="WP_381446051.1">
    <property type="nucleotide sequence ID" value="NZ_JBHSNP010000027.1"/>
</dbReference>
<gene>
    <name evidence="2" type="ORF">ACFPTP_14145</name>
</gene>
<dbReference type="Proteomes" id="UP001596071">
    <property type="component" value="Unassembled WGS sequence"/>
</dbReference>
<keyword evidence="3" id="KW-1185">Reference proteome</keyword>